<evidence type="ECO:0000313" key="2">
    <source>
        <dbReference type="EMBL" id="MDH7640281.1"/>
    </source>
</evidence>
<evidence type="ECO:0000313" key="3">
    <source>
        <dbReference type="Proteomes" id="UP001160625"/>
    </source>
</evidence>
<dbReference type="PANTHER" id="PTHR48079:SF6">
    <property type="entry name" value="NAD(P)-BINDING DOMAIN-CONTAINING PROTEIN-RELATED"/>
    <property type="match status" value="1"/>
</dbReference>
<name>A0ABT6N5A0_9SPHN</name>
<organism evidence="2 3">
    <name type="scientific">Sphingomonas oryzagri</name>
    <dbReference type="NCBI Taxonomy" id="3042314"/>
    <lineage>
        <taxon>Bacteria</taxon>
        <taxon>Pseudomonadati</taxon>
        <taxon>Pseudomonadota</taxon>
        <taxon>Alphaproteobacteria</taxon>
        <taxon>Sphingomonadales</taxon>
        <taxon>Sphingomonadaceae</taxon>
        <taxon>Sphingomonas</taxon>
    </lineage>
</organism>
<dbReference type="InterPro" id="IPR036291">
    <property type="entry name" value="NAD(P)-bd_dom_sf"/>
</dbReference>
<dbReference type="Pfam" id="PF01370">
    <property type="entry name" value="Epimerase"/>
    <property type="match status" value="1"/>
</dbReference>
<comment type="caution">
    <text evidence="2">The sequence shown here is derived from an EMBL/GenBank/DDBJ whole genome shotgun (WGS) entry which is preliminary data.</text>
</comment>
<protein>
    <submittedName>
        <fullName evidence="2">SDR family oxidoreductase</fullName>
    </submittedName>
</protein>
<dbReference type="CDD" id="cd05262">
    <property type="entry name" value="SDR_a7"/>
    <property type="match status" value="1"/>
</dbReference>
<dbReference type="SUPFAM" id="SSF51735">
    <property type="entry name" value="NAD(P)-binding Rossmann-fold domains"/>
    <property type="match status" value="1"/>
</dbReference>
<proteinExistence type="predicted"/>
<gene>
    <name evidence="2" type="ORF">QGN17_16215</name>
</gene>
<feature type="domain" description="NAD-dependent epimerase/dehydratase" evidence="1">
    <location>
        <begin position="3"/>
        <end position="217"/>
    </location>
</feature>
<dbReference type="InterPro" id="IPR001509">
    <property type="entry name" value="Epimerase_deHydtase"/>
</dbReference>
<dbReference type="EMBL" id="JARYGZ010000002">
    <property type="protein sequence ID" value="MDH7640281.1"/>
    <property type="molecule type" value="Genomic_DNA"/>
</dbReference>
<dbReference type="InterPro" id="IPR051783">
    <property type="entry name" value="NAD(P)-dependent_oxidoreduct"/>
</dbReference>
<evidence type="ECO:0000259" key="1">
    <source>
        <dbReference type="Pfam" id="PF01370"/>
    </source>
</evidence>
<keyword evidence="3" id="KW-1185">Reference proteome</keyword>
<dbReference type="Gene3D" id="3.40.50.720">
    <property type="entry name" value="NAD(P)-binding Rossmann-like Domain"/>
    <property type="match status" value="1"/>
</dbReference>
<accession>A0ABT6N5A0</accession>
<dbReference type="RefSeq" id="WP_281045633.1">
    <property type="nucleotide sequence ID" value="NZ_JARYGZ010000002.1"/>
</dbReference>
<sequence>MRVFVTGATGWVGSAVVRDLIAHGHRVIGLSRSEEKAAALAADGAEVLRGEIGDLDLLRKGASEADAVIHTAFNHDFSRFAANAAEDRAAIEAMGAMLKGSDRPIIATSGFAWLTDGRPATEEDKAPPVSASYPRGSEAAIDALAESGVRAAVVRLAPSVHGDGDHGFVPILIGIAREKGAAAYIGDGANRWPGVHRIDAARVYRRALETGVTQRRYHAADEEGVPFREIAGVIGNRLGLPVVSKAPEDAADHFGWFTMFAGANIPASSARTRDALDWAPTGPGFLKDIGGDYYYR</sequence>
<dbReference type="Proteomes" id="UP001160625">
    <property type="component" value="Unassembled WGS sequence"/>
</dbReference>
<dbReference type="PANTHER" id="PTHR48079">
    <property type="entry name" value="PROTEIN YEEZ"/>
    <property type="match status" value="1"/>
</dbReference>
<reference evidence="2" key="1">
    <citation type="submission" date="2023-04" db="EMBL/GenBank/DDBJ databases">
        <title>Sphingomonas sp. MAHUQ-71 isolated from rice field.</title>
        <authorList>
            <person name="Huq M.A."/>
        </authorList>
    </citation>
    <scope>NUCLEOTIDE SEQUENCE</scope>
    <source>
        <strain evidence="2">MAHUQ-71</strain>
    </source>
</reference>